<name>A0A934SUE9_9BURK</name>
<accession>A0A934SUE9</accession>
<dbReference type="EC" id="5.5.1.19" evidence="2"/>
<dbReference type="InterPro" id="IPR008461">
    <property type="entry name" value="CrtY"/>
</dbReference>
<comment type="similarity">
    <text evidence="1">Belongs to the lycopene cyclase family.</text>
</comment>
<dbReference type="Proteomes" id="UP000622890">
    <property type="component" value="Unassembled WGS sequence"/>
</dbReference>
<comment type="caution">
    <text evidence="2">The sequence shown here is derived from an EMBL/GenBank/DDBJ whole genome shotgun (WGS) entry which is preliminary data.</text>
</comment>
<evidence type="ECO:0000313" key="2">
    <source>
        <dbReference type="EMBL" id="MBK4735453.1"/>
    </source>
</evidence>
<dbReference type="EMBL" id="JAEPBG010000004">
    <property type="protein sequence ID" value="MBK4735453.1"/>
    <property type="molecule type" value="Genomic_DNA"/>
</dbReference>
<dbReference type="InterPro" id="IPR036188">
    <property type="entry name" value="FAD/NAD-bd_sf"/>
</dbReference>
<keyword evidence="2" id="KW-0413">Isomerase</keyword>
<dbReference type="NCBIfam" id="TIGR01789">
    <property type="entry name" value="lycopene_cycl"/>
    <property type="match status" value="1"/>
</dbReference>
<evidence type="ECO:0000313" key="3">
    <source>
        <dbReference type="Proteomes" id="UP000622890"/>
    </source>
</evidence>
<gene>
    <name evidence="2" type="primary">crtY</name>
    <name evidence="2" type="ORF">JJB74_12580</name>
</gene>
<organism evidence="2 3">
    <name type="scientific">Noviherbaspirillum pedocola</name>
    <dbReference type="NCBI Taxonomy" id="2801341"/>
    <lineage>
        <taxon>Bacteria</taxon>
        <taxon>Pseudomonadati</taxon>
        <taxon>Pseudomonadota</taxon>
        <taxon>Betaproteobacteria</taxon>
        <taxon>Burkholderiales</taxon>
        <taxon>Oxalobacteraceae</taxon>
        <taxon>Noviherbaspirillum</taxon>
    </lineage>
</organism>
<dbReference type="NCBIfam" id="TIGR01790">
    <property type="entry name" value="carotene-cycl"/>
    <property type="match status" value="1"/>
</dbReference>
<dbReference type="GO" id="GO:0045436">
    <property type="term" value="F:lycopene beta cyclase activity"/>
    <property type="evidence" value="ECO:0007669"/>
    <property type="project" value="InterPro"/>
</dbReference>
<proteinExistence type="inferred from homology"/>
<dbReference type="GO" id="GO:0016117">
    <property type="term" value="P:carotenoid biosynthetic process"/>
    <property type="evidence" value="ECO:0007669"/>
    <property type="project" value="InterPro"/>
</dbReference>
<keyword evidence="3" id="KW-1185">Reference proteome</keyword>
<sequence>MRWRRCSPMHDLLLIGGGLANGLIAWRLKMRHPEMRILLVEKDGALGGNHTWSFYGDDLTPEQQAWIAPLVTHAWPAYEVRFPRHARRLECAYHSISSERFHQVLQDTLGADVLLDARVTDIAARSLRINGRRYEARALIDGRGHAPSPHLRVGYQKFLGQELVLAEPHGQALPIIMDATVPQHDGYRFVYTLPFDAKRILVEDTYYSDGPEQDPAHLRERIAAYARERGWKIDHVAREEVGVLPIALSGDIERFWESKPAGLPCSGLRAALFHATTGYSLPHAVRLADEIAAIEDIDEFASAALCARIRAHSTRQWHSQAYMRMLNRMLFHAAAPDERYRVLQRFYTLPAGLIARFYAARPTFLDQLRILSGKPPVPVLAAIKAIRSP</sequence>
<dbReference type="Pfam" id="PF05834">
    <property type="entry name" value="Lycopene_cycl"/>
    <property type="match status" value="1"/>
</dbReference>
<dbReference type="SUPFAM" id="SSF51905">
    <property type="entry name" value="FAD/NAD(P)-binding domain"/>
    <property type="match status" value="1"/>
</dbReference>
<reference evidence="2" key="1">
    <citation type="submission" date="2021-01" db="EMBL/GenBank/DDBJ databases">
        <title>Genome sequence of strain Noviherbaspirillum sp. DKR-6.</title>
        <authorList>
            <person name="Chaudhary D.K."/>
        </authorList>
    </citation>
    <scope>NUCLEOTIDE SEQUENCE</scope>
    <source>
        <strain evidence="2">DKR-6</strain>
    </source>
</reference>
<dbReference type="GO" id="GO:0016705">
    <property type="term" value="F:oxidoreductase activity, acting on paired donors, with incorporation or reduction of molecular oxygen"/>
    <property type="evidence" value="ECO:0007669"/>
    <property type="project" value="InterPro"/>
</dbReference>
<dbReference type="AlphaFoldDB" id="A0A934SUE9"/>
<protein>
    <submittedName>
        <fullName evidence="2">Lycopene beta-cyclase CrtY</fullName>
        <ecNumber evidence="2">5.5.1.19</ecNumber>
    </submittedName>
</protein>
<dbReference type="InterPro" id="IPR010108">
    <property type="entry name" value="Lycopene_cyclase_b/e"/>
</dbReference>
<evidence type="ECO:0000256" key="1">
    <source>
        <dbReference type="ARBA" id="ARBA00006599"/>
    </source>
</evidence>